<keyword evidence="3" id="KW-0949">S-adenosyl-L-methionine</keyword>
<organism evidence="6 7">
    <name type="scientific">Gymnopus androsaceus JB14</name>
    <dbReference type="NCBI Taxonomy" id="1447944"/>
    <lineage>
        <taxon>Eukaryota</taxon>
        <taxon>Fungi</taxon>
        <taxon>Dikarya</taxon>
        <taxon>Basidiomycota</taxon>
        <taxon>Agaricomycotina</taxon>
        <taxon>Agaricomycetes</taxon>
        <taxon>Agaricomycetidae</taxon>
        <taxon>Agaricales</taxon>
        <taxon>Marasmiineae</taxon>
        <taxon>Omphalotaceae</taxon>
        <taxon>Gymnopus</taxon>
    </lineage>
</organism>
<dbReference type="OrthoDB" id="2410195at2759"/>
<keyword evidence="2" id="KW-0808">Transferase</keyword>
<evidence type="ECO:0000256" key="3">
    <source>
        <dbReference type="ARBA" id="ARBA00022691"/>
    </source>
</evidence>
<dbReference type="PANTHER" id="PTHR43712">
    <property type="entry name" value="PUTATIVE (AFU_ORTHOLOGUE AFUA_4G14580)-RELATED"/>
    <property type="match status" value="1"/>
</dbReference>
<dbReference type="Pfam" id="PF00891">
    <property type="entry name" value="Methyltransf_2"/>
    <property type="match status" value="1"/>
</dbReference>
<evidence type="ECO:0000259" key="4">
    <source>
        <dbReference type="Pfam" id="PF00891"/>
    </source>
</evidence>
<dbReference type="InterPro" id="IPR016461">
    <property type="entry name" value="COMT-like"/>
</dbReference>
<evidence type="ECO:0000256" key="2">
    <source>
        <dbReference type="ARBA" id="ARBA00022679"/>
    </source>
</evidence>
<feature type="domain" description="O-methyltransferase dimerisation" evidence="5">
    <location>
        <begin position="78"/>
        <end position="150"/>
    </location>
</feature>
<dbReference type="EMBL" id="ML769430">
    <property type="protein sequence ID" value="KAE9402942.1"/>
    <property type="molecule type" value="Genomic_DNA"/>
</dbReference>
<name>A0A6A4HUP3_9AGAR</name>
<accession>A0A6A4HUP3</accession>
<dbReference type="Proteomes" id="UP000799118">
    <property type="component" value="Unassembled WGS sequence"/>
</dbReference>
<feature type="domain" description="O-methyltransferase C-terminal" evidence="4">
    <location>
        <begin position="244"/>
        <end position="383"/>
    </location>
</feature>
<evidence type="ECO:0000256" key="1">
    <source>
        <dbReference type="ARBA" id="ARBA00022603"/>
    </source>
</evidence>
<dbReference type="AlphaFoldDB" id="A0A6A4HUP3"/>
<dbReference type="InterPro" id="IPR001077">
    <property type="entry name" value="COMT_C"/>
</dbReference>
<dbReference type="InterPro" id="IPR036388">
    <property type="entry name" value="WH-like_DNA-bd_sf"/>
</dbReference>
<dbReference type="SUPFAM" id="SSF53335">
    <property type="entry name" value="S-adenosyl-L-methionine-dependent methyltransferases"/>
    <property type="match status" value="1"/>
</dbReference>
<dbReference type="GO" id="GO:0046983">
    <property type="term" value="F:protein dimerization activity"/>
    <property type="evidence" value="ECO:0007669"/>
    <property type="project" value="InterPro"/>
</dbReference>
<gene>
    <name evidence="6" type="ORF">BT96DRAFT_815682</name>
</gene>
<evidence type="ECO:0000259" key="5">
    <source>
        <dbReference type="Pfam" id="PF08100"/>
    </source>
</evidence>
<protein>
    <submittedName>
        <fullName evidence="6">O-methyltransferase</fullName>
    </submittedName>
</protein>
<keyword evidence="1" id="KW-0489">Methyltransferase</keyword>
<dbReference type="PANTHER" id="PTHR43712:SF2">
    <property type="entry name" value="O-METHYLTRANSFERASE CICE"/>
    <property type="match status" value="1"/>
</dbReference>
<evidence type="ECO:0000313" key="6">
    <source>
        <dbReference type="EMBL" id="KAE9402942.1"/>
    </source>
</evidence>
<dbReference type="SUPFAM" id="SSF46785">
    <property type="entry name" value="Winged helix' DNA-binding domain"/>
    <property type="match status" value="1"/>
</dbReference>
<dbReference type="InterPro" id="IPR036390">
    <property type="entry name" value="WH_DNA-bd_sf"/>
</dbReference>
<dbReference type="PROSITE" id="PS51683">
    <property type="entry name" value="SAM_OMT_II"/>
    <property type="match status" value="1"/>
</dbReference>
<keyword evidence="7" id="KW-1185">Reference proteome</keyword>
<dbReference type="GO" id="GO:0008171">
    <property type="term" value="F:O-methyltransferase activity"/>
    <property type="evidence" value="ECO:0007669"/>
    <property type="project" value="InterPro"/>
</dbReference>
<reference evidence="6" key="1">
    <citation type="journal article" date="2019" name="Environ. Microbiol.">
        <title>Fungal ecological strategies reflected in gene transcription - a case study of two litter decomposers.</title>
        <authorList>
            <person name="Barbi F."/>
            <person name="Kohler A."/>
            <person name="Barry K."/>
            <person name="Baskaran P."/>
            <person name="Daum C."/>
            <person name="Fauchery L."/>
            <person name="Ihrmark K."/>
            <person name="Kuo A."/>
            <person name="LaButti K."/>
            <person name="Lipzen A."/>
            <person name="Morin E."/>
            <person name="Grigoriev I.V."/>
            <person name="Henrissat B."/>
            <person name="Lindahl B."/>
            <person name="Martin F."/>
        </authorList>
    </citation>
    <scope>NUCLEOTIDE SEQUENCE</scope>
    <source>
        <strain evidence="6">JB14</strain>
    </source>
</reference>
<dbReference type="Gene3D" id="3.40.50.150">
    <property type="entry name" value="Vaccinia Virus protein VP39"/>
    <property type="match status" value="1"/>
</dbReference>
<dbReference type="GO" id="GO:0032259">
    <property type="term" value="P:methylation"/>
    <property type="evidence" value="ECO:0007669"/>
    <property type="project" value="UniProtKB-KW"/>
</dbReference>
<dbReference type="InterPro" id="IPR012967">
    <property type="entry name" value="COMT_dimerisation"/>
</dbReference>
<dbReference type="Gene3D" id="1.10.10.10">
    <property type="entry name" value="Winged helix-like DNA-binding domain superfamily/Winged helix DNA-binding domain"/>
    <property type="match status" value="1"/>
</dbReference>
<dbReference type="Pfam" id="PF08100">
    <property type="entry name" value="Dimerisation"/>
    <property type="match status" value="1"/>
</dbReference>
<sequence>MASPLRSLLNIIQKSVDEIEDVFEKHGSTFPSIDDTQHQDDAIRLDPSVQAAATLLTSAAYQLISNVQRPQSNIFNAVFQHYLPCAIRAAVETNVVEILREAGPKGMHVKKIAEQCGVNHIRLSSILCYLATHHIFREVEPDVYVNNALSIVWDTGKSLKEIKTRYACYPSHKYPSFSYGCGSSTDESYKAAGYIPEHLIDPATTFADAPESSPMMLAVGYRKAENSMWTWFEQPSNEMRLRRFGMAMNGVVNLEPPYDILTGFDWGILPKGSVIVDVGGGVGSYCIAIARAFAGLKFIVQDRPMTVKLGAEHCLKEFPDALNSGQIQYQEHDFFETQPQTSASVFLLKQIMHDWSDRYAACILRRLRDAAMPATILCLNEALNLHTCPAPLLPIPGAHIPSPPSPLLTNLGPAKARTNVMDLVMHAHVSGRERTLVEFVELLASTGWKVVQVYHGEYNSQIIAAPIQS</sequence>
<dbReference type="InterPro" id="IPR029063">
    <property type="entry name" value="SAM-dependent_MTases_sf"/>
</dbReference>
<evidence type="ECO:0000313" key="7">
    <source>
        <dbReference type="Proteomes" id="UP000799118"/>
    </source>
</evidence>
<proteinExistence type="predicted"/>